<accession>A0A6J4JK50</accession>
<gene>
    <name evidence="1" type="ORF">AVDCRST_MAG93-3157</name>
</gene>
<dbReference type="AlphaFoldDB" id="A0A6J4JK50"/>
<evidence type="ECO:0000313" key="1">
    <source>
        <dbReference type="EMBL" id="CAA9280439.1"/>
    </source>
</evidence>
<dbReference type="EMBL" id="CADCTR010001077">
    <property type="protein sequence ID" value="CAA9280439.1"/>
    <property type="molecule type" value="Genomic_DNA"/>
</dbReference>
<reference evidence="1" key="1">
    <citation type="submission" date="2020-02" db="EMBL/GenBank/DDBJ databases">
        <authorList>
            <person name="Meier V. D."/>
        </authorList>
    </citation>
    <scope>NUCLEOTIDE SEQUENCE</scope>
    <source>
        <strain evidence="1">AVDCRST_MAG93</strain>
    </source>
</reference>
<sequence length="80" mass="8818">MGKSGPLSYEIRVEGHLDASRAEWLGTLRLRPDFHHDRAITILSGLLADQAALHGVLNRLQAMGVVLLDATRLESQRSDT</sequence>
<organism evidence="1">
    <name type="scientific">uncultured Chloroflexia bacterium</name>
    <dbReference type="NCBI Taxonomy" id="1672391"/>
    <lineage>
        <taxon>Bacteria</taxon>
        <taxon>Bacillati</taxon>
        <taxon>Chloroflexota</taxon>
        <taxon>Chloroflexia</taxon>
        <taxon>environmental samples</taxon>
    </lineage>
</organism>
<proteinExistence type="predicted"/>
<protein>
    <submittedName>
        <fullName evidence="1">Uncharacterized protein</fullName>
    </submittedName>
</protein>
<name>A0A6J4JK50_9CHLR</name>